<dbReference type="PANTHER" id="PTHR46098:SF1">
    <property type="entry name" value="TRNA (CYTOSINE(38)-C(5))-METHYLTRANSFERASE"/>
    <property type="match status" value="1"/>
</dbReference>
<dbReference type="NCBIfam" id="TIGR00675">
    <property type="entry name" value="dcm"/>
    <property type="match status" value="1"/>
</dbReference>
<dbReference type="Gene3D" id="3.90.120.10">
    <property type="entry name" value="DNA Methylase, subunit A, domain 2"/>
    <property type="match status" value="1"/>
</dbReference>
<dbReference type="Proteomes" id="UP000663479">
    <property type="component" value="Chromosome"/>
</dbReference>
<dbReference type="PROSITE" id="PS51679">
    <property type="entry name" value="SAM_MT_C5"/>
    <property type="match status" value="1"/>
</dbReference>
<organism evidence="9 10">
    <name type="scientific">Vreelandella venusta</name>
    <dbReference type="NCBI Taxonomy" id="44935"/>
    <lineage>
        <taxon>Bacteria</taxon>
        <taxon>Pseudomonadati</taxon>
        <taxon>Pseudomonadota</taxon>
        <taxon>Gammaproteobacteria</taxon>
        <taxon>Oceanospirillales</taxon>
        <taxon>Halomonadaceae</taxon>
        <taxon>Vreelandella</taxon>
    </lineage>
</organism>
<dbReference type="GO" id="GO:0032259">
    <property type="term" value="P:methylation"/>
    <property type="evidence" value="ECO:0007669"/>
    <property type="project" value="UniProtKB-KW"/>
</dbReference>
<comment type="catalytic activity">
    <reaction evidence="5 8">
        <text>a 2'-deoxycytidine in DNA + S-adenosyl-L-methionine = a 5-methyl-2'-deoxycytidine in DNA + S-adenosyl-L-homocysteine + H(+)</text>
        <dbReference type="Rhea" id="RHEA:13681"/>
        <dbReference type="Rhea" id="RHEA-COMP:11369"/>
        <dbReference type="Rhea" id="RHEA-COMP:11370"/>
        <dbReference type="ChEBI" id="CHEBI:15378"/>
        <dbReference type="ChEBI" id="CHEBI:57856"/>
        <dbReference type="ChEBI" id="CHEBI:59789"/>
        <dbReference type="ChEBI" id="CHEBI:85452"/>
        <dbReference type="ChEBI" id="CHEBI:85454"/>
        <dbReference type="EC" id="2.1.1.37"/>
    </reaction>
</comment>
<sequence length="416" mass="47436">MYFELIDHILASTVNSFPELSEDAELKASFTHWLQNREFLYKMQDERVINFWKTEIDNFLRMKNTSEREIFNKIPFYSNGDQFDFIDLFAGIGGFNLALTSVGGRCVLSSEWDKFAKKTYMNNYGKIPFGDINQFTGENVDDHELDALIPDHKVLAAGFPCQPFSNAGVSARNALGTPHGFECETQGTLFHSIARIAYVKQPEIVFMENVKNIISHDKGATFNVIKTTMESLSQGNPEKENYRFYYSLINSESLVAQRRVRCYMVCIREDVWEAKEKIGFAFPDIGGESIPLRQVVENTLPIEAAEYTISDALWKGHINRTQRNLARKTGFTAFEADLDRPSNTIVARYGKDGKECLVPQENSNPRKLTVNECRQLFGYPDSFILPGSKTSAYKQFGNSVVVPVVERIARKIFEYL</sequence>
<dbReference type="Gene3D" id="3.40.50.150">
    <property type="entry name" value="Vaccinia Virus protein VP39"/>
    <property type="match status" value="1"/>
</dbReference>
<accession>A0AAQ0CGC6</accession>
<name>A0AAQ0CGC6_9GAMM</name>
<dbReference type="InterPro" id="IPR050750">
    <property type="entry name" value="C5-MTase"/>
</dbReference>
<evidence type="ECO:0000313" key="10">
    <source>
        <dbReference type="Proteomes" id="UP000663479"/>
    </source>
</evidence>
<evidence type="ECO:0000256" key="6">
    <source>
        <dbReference type="PROSITE-ProRule" id="PRU01016"/>
    </source>
</evidence>
<proteinExistence type="inferred from homology"/>
<dbReference type="Pfam" id="PF00145">
    <property type="entry name" value="DNA_methylase"/>
    <property type="match status" value="1"/>
</dbReference>
<gene>
    <name evidence="9" type="primary">dcm</name>
    <name evidence="9" type="ORF">JDS37_14105</name>
</gene>
<evidence type="ECO:0000256" key="4">
    <source>
        <dbReference type="ARBA" id="ARBA00022747"/>
    </source>
</evidence>
<dbReference type="AlphaFoldDB" id="A0AAQ0CGC6"/>
<dbReference type="RefSeq" id="WP_146941919.1">
    <property type="nucleotide sequence ID" value="NZ_BJUL01000001.1"/>
</dbReference>
<evidence type="ECO:0000256" key="3">
    <source>
        <dbReference type="ARBA" id="ARBA00022691"/>
    </source>
</evidence>
<keyword evidence="3 6" id="KW-0949">S-adenosyl-L-methionine</keyword>
<dbReference type="InterPro" id="IPR018117">
    <property type="entry name" value="C5_DNA_meth_AS"/>
</dbReference>
<evidence type="ECO:0000256" key="1">
    <source>
        <dbReference type="ARBA" id="ARBA00022603"/>
    </source>
</evidence>
<protein>
    <recommendedName>
        <fullName evidence="8">Cytosine-specific methyltransferase</fullName>
        <ecNumber evidence="8">2.1.1.37</ecNumber>
    </recommendedName>
</protein>
<keyword evidence="1 6" id="KW-0489">Methyltransferase</keyword>
<dbReference type="PRINTS" id="PR00105">
    <property type="entry name" value="C5METTRFRASE"/>
</dbReference>
<dbReference type="GO" id="GO:0003886">
    <property type="term" value="F:DNA (cytosine-5-)-methyltransferase activity"/>
    <property type="evidence" value="ECO:0007669"/>
    <property type="project" value="UniProtKB-EC"/>
</dbReference>
<dbReference type="SUPFAM" id="SSF53335">
    <property type="entry name" value="S-adenosyl-L-methionine-dependent methyltransferases"/>
    <property type="match status" value="1"/>
</dbReference>
<dbReference type="REBASE" id="473270">
    <property type="entry name" value="M.Hve4743ORF14105P"/>
</dbReference>
<comment type="similarity">
    <text evidence="6 7">Belongs to the class I-like SAM-binding methyltransferase superfamily. C5-methyltransferase family.</text>
</comment>
<keyword evidence="4" id="KW-0680">Restriction system</keyword>
<evidence type="ECO:0000256" key="5">
    <source>
        <dbReference type="ARBA" id="ARBA00047422"/>
    </source>
</evidence>
<evidence type="ECO:0000256" key="8">
    <source>
        <dbReference type="RuleBase" id="RU000417"/>
    </source>
</evidence>
<dbReference type="CDD" id="cd00315">
    <property type="entry name" value="Cyt_C5_DNA_methylase"/>
    <property type="match status" value="1"/>
</dbReference>
<evidence type="ECO:0000313" key="9">
    <source>
        <dbReference type="EMBL" id="QRL02425.1"/>
    </source>
</evidence>
<evidence type="ECO:0000256" key="2">
    <source>
        <dbReference type="ARBA" id="ARBA00022679"/>
    </source>
</evidence>
<reference evidence="9" key="1">
    <citation type="submission" date="2020-12" db="EMBL/GenBank/DDBJ databases">
        <title>Genome reconstruction of Halomonas venusta strain DSM 4743.</title>
        <authorList>
            <person name="Aguirre-Garrido J.F."/>
            <person name="Hernandez-Soto L.M."/>
            <person name="Martinez-Abarca F."/>
        </authorList>
    </citation>
    <scope>NUCLEOTIDE SEQUENCE</scope>
    <source>
        <strain evidence="9">4743</strain>
    </source>
</reference>
<dbReference type="InterPro" id="IPR031303">
    <property type="entry name" value="C5_meth_CS"/>
</dbReference>
<dbReference type="InterPro" id="IPR001525">
    <property type="entry name" value="C5_MeTfrase"/>
</dbReference>
<dbReference type="GO" id="GO:0009307">
    <property type="term" value="P:DNA restriction-modification system"/>
    <property type="evidence" value="ECO:0007669"/>
    <property type="project" value="UniProtKB-KW"/>
</dbReference>
<evidence type="ECO:0000256" key="7">
    <source>
        <dbReference type="RuleBase" id="RU000416"/>
    </source>
</evidence>
<dbReference type="PROSITE" id="PS00095">
    <property type="entry name" value="C5_MTASE_2"/>
    <property type="match status" value="1"/>
</dbReference>
<keyword evidence="2 6" id="KW-0808">Transferase</keyword>
<dbReference type="PANTHER" id="PTHR46098">
    <property type="entry name" value="TRNA (CYTOSINE(38)-C(5))-METHYLTRANSFERASE"/>
    <property type="match status" value="1"/>
</dbReference>
<dbReference type="InterPro" id="IPR029063">
    <property type="entry name" value="SAM-dependent_MTases_sf"/>
</dbReference>
<dbReference type="PROSITE" id="PS00094">
    <property type="entry name" value="C5_MTASE_1"/>
    <property type="match status" value="1"/>
</dbReference>
<dbReference type="EC" id="2.1.1.37" evidence="8"/>
<feature type="active site" evidence="6">
    <location>
        <position position="161"/>
    </location>
</feature>
<dbReference type="EMBL" id="CP066539">
    <property type="protein sequence ID" value="QRL02425.1"/>
    <property type="molecule type" value="Genomic_DNA"/>
</dbReference>